<evidence type="ECO:0000313" key="10">
    <source>
        <dbReference type="Proteomes" id="UP001596528"/>
    </source>
</evidence>
<keyword evidence="7 8" id="KW-0560">Oxidoreductase</keyword>
<evidence type="ECO:0000256" key="7">
    <source>
        <dbReference type="ARBA" id="ARBA00023002"/>
    </source>
</evidence>
<accession>A0ABW2V6P0</accession>
<comment type="cofactor">
    <cofactor evidence="2 8">
        <name>FAD</name>
        <dbReference type="ChEBI" id="CHEBI:57692"/>
    </cofactor>
</comment>
<keyword evidence="4 8" id="KW-0816">Tricarboxylic acid cycle</keyword>
<dbReference type="EC" id="1.1.5.4" evidence="8"/>
<dbReference type="SUPFAM" id="SSF51905">
    <property type="entry name" value="FAD/NAD(P)-binding domain"/>
    <property type="match status" value="1"/>
</dbReference>
<dbReference type="NCBIfam" id="NF003612">
    <property type="entry name" value="PRK05257.3-3"/>
    <property type="match status" value="1"/>
</dbReference>
<comment type="pathway">
    <text evidence="3 8">Carbohydrate metabolism; tricarboxylic acid cycle; oxaloacetate from (S)-malate (quinone route): step 1/1.</text>
</comment>
<evidence type="ECO:0000256" key="5">
    <source>
        <dbReference type="ARBA" id="ARBA00022630"/>
    </source>
</evidence>
<reference evidence="10" key="1">
    <citation type="journal article" date="2019" name="Int. J. Syst. Evol. Microbiol.">
        <title>The Global Catalogue of Microorganisms (GCM) 10K type strain sequencing project: providing services to taxonomists for standard genome sequencing and annotation.</title>
        <authorList>
            <consortium name="The Broad Institute Genomics Platform"/>
            <consortium name="The Broad Institute Genome Sequencing Center for Infectious Disease"/>
            <person name="Wu L."/>
            <person name="Ma J."/>
        </authorList>
    </citation>
    <scope>NUCLEOTIDE SEQUENCE [LARGE SCALE GENOMIC DNA]</scope>
    <source>
        <strain evidence="10">JCM 18657</strain>
    </source>
</reference>
<evidence type="ECO:0000256" key="6">
    <source>
        <dbReference type="ARBA" id="ARBA00022827"/>
    </source>
</evidence>
<organism evidence="9 10">
    <name type="scientific">Paenibacillus thermoaerophilus</name>
    <dbReference type="NCBI Taxonomy" id="1215385"/>
    <lineage>
        <taxon>Bacteria</taxon>
        <taxon>Bacillati</taxon>
        <taxon>Bacillota</taxon>
        <taxon>Bacilli</taxon>
        <taxon>Bacillales</taxon>
        <taxon>Paenibacillaceae</taxon>
        <taxon>Paenibacillus</taxon>
    </lineage>
</organism>
<dbReference type="Pfam" id="PF06039">
    <property type="entry name" value="Mqo"/>
    <property type="match status" value="1"/>
</dbReference>
<keyword evidence="10" id="KW-1185">Reference proteome</keyword>
<dbReference type="NCBIfam" id="TIGR01320">
    <property type="entry name" value="mal_quin_oxido"/>
    <property type="match status" value="1"/>
</dbReference>
<protein>
    <recommendedName>
        <fullName evidence="8">Probable malate:quinone oxidoreductase</fullName>
        <ecNumber evidence="8">1.1.5.4</ecNumber>
    </recommendedName>
    <alternativeName>
        <fullName evidence="8">MQO</fullName>
    </alternativeName>
    <alternativeName>
        <fullName evidence="8">Malate dehydrogenase [quinone]</fullName>
    </alternativeName>
</protein>
<dbReference type="NCBIfam" id="NF003610">
    <property type="entry name" value="PRK05257.3-1"/>
    <property type="match status" value="1"/>
</dbReference>
<sequence length="509" mass="56374">MSNIHAKTDVILIGAGIMSATLGTLLKELAPEWEIKVFEKLANAGEESSNEWNNAGTGHAALCELNYTPEKSDGSVDISKAIKINEQFQLSKQFWSYLVNSNLIRNPQDFIMPIPHMSFVQGEKNVLFLKKRFEALSKNPLFQGMEFSDDPEKLKEWVPLIMEGRTSNEPIAATKIDSGTDVNFGALTRLLFDHLKRQNVEINYKHRVQDIKRARDGSWEVKVHDIDRGKIEYHTAKFVFIGGGGGSLPLLQKTGIPESKHIGGFPVSGLFMVCNNPEVVAKHHAKVYGKAKVGAPPMSVPHLDTRYIDNKKSLLFGPFAGFSPKFLKTGSNFDLIRSVKPNNVLTMLAAGVKEMALTKYLIQQLMLSNEQRMEELREFVPNAKSEDWSIVVAGQRVQVIKDTEAGGKGTLQFGTEVISSADGSVAALLGASPGASTAVHVMLEVLEKCFPQHMKKWEPKIKEMIPSYGVSLAQNPELFQEIHTLTARTLGLEGKQTSESEKTLQLQEA</sequence>
<evidence type="ECO:0000256" key="2">
    <source>
        <dbReference type="ARBA" id="ARBA00001974"/>
    </source>
</evidence>
<dbReference type="EMBL" id="JBHTGQ010000022">
    <property type="protein sequence ID" value="MFC7750272.1"/>
    <property type="molecule type" value="Genomic_DNA"/>
</dbReference>
<dbReference type="NCBIfam" id="NF009875">
    <property type="entry name" value="PRK13339.1"/>
    <property type="match status" value="1"/>
</dbReference>
<dbReference type="HAMAP" id="MF_00212">
    <property type="entry name" value="MQO"/>
    <property type="match status" value="1"/>
</dbReference>
<evidence type="ECO:0000256" key="1">
    <source>
        <dbReference type="ARBA" id="ARBA00001139"/>
    </source>
</evidence>
<evidence type="ECO:0000256" key="4">
    <source>
        <dbReference type="ARBA" id="ARBA00022532"/>
    </source>
</evidence>
<dbReference type="InterPro" id="IPR006231">
    <property type="entry name" value="MQO"/>
</dbReference>
<dbReference type="GO" id="GO:0008924">
    <property type="term" value="F:L-malate dehydrogenase (quinone) activity"/>
    <property type="evidence" value="ECO:0007669"/>
    <property type="project" value="UniProtKB-EC"/>
</dbReference>
<evidence type="ECO:0000313" key="9">
    <source>
        <dbReference type="EMBL" id="MFC7750272.1"/>
    </source>
</evidence>
<dbReference type="NCBIfam" id="NF003605">
    <property type="entry name" value="PRK05257.1-4"/>
    <property type="match status" value="1"/>
</dbReference>
<dbReference type="RefSeq" id="WP_138790660.1">
    <property type="nucleotide sequence ID" value="NZ_JBHTGQ010000022.1"/>
</dbReference>
<dbReference type="NCBIfam" id="NF003608">
    <property type="entry name" value="PRK05257.2-4"/>
    <property type="match status" value="1"/>
</dbReference>
<dbReference type="NCBIfam" id="NF003604">
    <property type="entry name" value="PRK05257.1-3"/>
    <property type="match status" value="1"/>
</dbReference>
<evidence type="ECO:0000256" key="8">
    <source>
        <dbReference type="HAMAP-Rule" id="MF_00212"/>
    </source>
</evidence>
<gene>
    <name evidence="8" type="primary">mqo</name>
    <name evidence="9" type="ORF">ACFQWB_10065</name>
</gene>
<name>A0ABW2V6P0_9BACL</name>
<dbReference type="Proteomes" id="UP001596528">
    <property type="component" value="Unassembled WGS sequence"/>
</dbReference>
<dbReference type="PANTHER" id="PTHR43104">
    <property type="entry name" value="L-2-HYDROXYGLUTARATE DEHYDROGENASE, MITOCHONDRIAL"/>
    <property type="match status" value="1"/>
</dbReference>
<comment type="similarity">
    <text evidence="8">Belongs to the MQO family.</text>
</comment>
<dbReference type="InterPro" id="IPR036188">
    <property type="entry name" value="FAD/NAD-bd_sf"/>
</dbReference>
<dbReference type="NCBIfam" id="NF003606">
    <property type="entry name" value="PRK05257.2-1"/>
    <property type="match status" value="1"/>
</dbReference>
<proteinExistence type="inferred from homology"/>
<comment type="caution">
    <text evidence="9">The sequence shown here is derived from an EMBL/GenBank/DDBJ whole genome shotgun (WGS) entry which is preliminary data.</text>
</comment>
<keyword evidence="6 8" id="KW-0274">FAD</keyword>
<dbReference type="PANTHER" id="PTHR43104:SF2">
    <property type="entry name" value="L-2-HYDROXYGLUTARATE DEHYDROGENASE, MITOCHONDRIAL"/>
    <property type="match status" value="1"/>
</dbReference>
<evidence type="ECO:0000256" key="3">
    <source>
        <dbReference type="ARBA" id="ARBA00005012"/>
    </source>
</evidence>
<dbReference type="NCBIfam" id="NF003603">
    <property type="entry name" value="PRK05257.1-1"/>
    <property type="match status" value="1"/>
</dbReference>
<dbReference type="NCBIfam" id="NF003611">
    <property type="entry name" value="PRK05257.3-2"/>
    <property type="match status" value="1"/>
</dbReference>
<keyword evidence="5 8" id="KW-0285">Flavoprotein</keyword>
<comment type="catalytic activity">
    <reaction evidence="1 8">
        <text>(S)-malate + a quinone = a quinol + oxaloacetate</text>
        <dbReference type="Rhea" id="RHEA:46012"/>
        <dbReference type="ChEBI" id="CHEBI:15589"/>
        <dbReference type="ChEBI" id="CHEBI:16452"/>
        <dbReference type="ChEBI" id="CHEBI:24646"/>
        <dbReference type="ChEBI" id="CHEBI:132124"/>
        <dbReference type="EC" id="1.1.5.4"/>
    </reaction>
</comment>